<accession>A0A224YG01</accession>
<name>A0A224YG01_9ACAR</name>
<organism evidence="1">
    <name type="scientific">Rhipicephalus zambeziensis</name>
    <dbReference type="NCBI Taxonomy" id="60191"/>
    <lineage>
        <taxon>Eukaryota</taxon>
        <taxon>Metazoa</taxon>
        <taxon>Ecdysozoa</taxon>
        <taxon>Arthropoda</taxon>
        <taxon>Chelicerata</taxon>
        <taxon>Arachnida</taxon>
        <taxon>Acari</taxon>
        <taxon>Parasitiformes</taxon>
        <taxon>Ixodida</taxon>
        <taxon>Ixodoidea</taxon>
        <taxon>Ixodidae</taxon>
        <taxon>Rhipicephalinae</taxon>
        <taxon>Rhipicephalus</taxon>
        <taxon>Rhipicephalus</taxon>
    </lineage>
</organism>
<dbReference type="EMBL" id="GFPF01001748">
    <property type="protein sequence ID" value="MAA12894.1"/>
    <property type="molecule type" value="Transcribed_RNA"/>
</dbReference>
<dbReference type="AlphaFoldDB" id="A0A224YG01"/>
<proteinExistence type="predicted"/>
<reference evidence="1" key="1">
    <citation type="journal article" date="2017" name="Parasit. Vectors">
        <title>Sialotranscriptomics of Rhipicephalus zambeziensis reveals intricate expression profiles of secretory proteins and suggests tight temporal transcriptional regulation during blood-feeding.</title>
        <authorList>
            <person name="de Castro M.H."/>
            <person name="de Klerk D."/>
            <person name="Pienaar R."/>
            <person name="Rees D.J.G."/>
            <person name="Mans B.J."/>
        </authorList>
    </citation>
    <scope>NUCLEOTIDE SEQUENCE</scope>
    <source>
        <tissue evidence="1">Salivary glands</tissue>
    </source>
</reference>
<protein>
    <submittedName>
        <fullName evidence="1">Uncharacterized protein</fullName>
    </submittedName>
</protein>
<sequence length="103" mass="11716">MATNMFLIKIHSKATISVRAAQYAGEAHTVCTLLTGKEPRDSHVKTHFMQIESSTLNDGQLCTFQQTYNIYSSMLQDSFQWLKRENECSDAEYLSASCFHTNN</sequence>
<evidence type="ECO:0000313" key="1">
    <source>
        <dbReference type="EMBL" id="MAA12894.1"/>
    </source>
</evidence>